<dbReference type="PIRSF" id="PIRSF005485">
    <property type="entry name" value="HrcA"/>
    <property type="match status" value="1"/>
</dbReference>
<keyword evidence="3 6" id="KW-0346">Stress response</keyword>
<keyword evidence="2 6" id="KW-0805">Transcription regulation</keyword>
<dbReference type="NCBIfam" id="TIGR00331">
    <property type="entry name" value="hrcA"/>
    <property type="match status" value="1"/>
</dbReference>
<evidence type="ECO:0000313" key="9">
    <source>
        <dbReference type="Proteomes" id="UP000196475"/>
    </source>
</evidence>
<dbReference type="Gene3D" id="1.10.10.10">
    <property type="entry name" value="Winged helix-like DNA-binding domain superfamily/Winged helix DNA-binding domain"/>
    <property type="match status" value="1"/>
</dbReference>
<comment type="caution">
    <text evidence="8">The sequence shown here is derived from an EMBL/GenBank/DDBJ whole genome shotgun (WGS) entry which is preliminary data.</text>
</comment>
<evidence type="ECO:0000256" key="4">
    <source>
        <dbReference type="ARBA" id="ARBA00023163"/>
    </source>
</evidence>
<evidence type="ECO:0000256" key="6">
    <source>
        <dbReference type="HAMAP-Rule" id="MF_00081"/>
    </source>
</evidence>
<dbReference type="Proteomes" id="UP000196475">
    <property type="component" value="Unassembled WGS sequence"/>
</dbReference>
<comment type="similarity">
    <text evidence="6">Belongs to the HrcA family.</text>
</comment>
<reference evidence="9" key="1">
    <citation type="submission" date="2016-06" db="EMBL/GenBank/DDBJ databases">
        <authorList>
            <person name="Nascimento L."/>
            <person name="Pereira R.V."/>
            <person name="Martins L.F."/>
            <person name="Quaggio R.B."/>
            <person name="Silva A.M."/>
            <person name="Setubal J.C."/>
        </authorList>
    </citation>
    <scope>NUCLEOTIDE SEQUENCE [LARGE SCALE GENOMIC DNA]</scope>
</reference>
<dbReference type="GO" id="GO:0045892">
    <property type="term" value="P:negative regulation of DNA-templated transcription"/>
    <property type="evidence" value="ECO:0007669"/>
    <property type="project" value="UniProtKB-UniRule"/>
</dbReference>
<dbReference type="PANTHER" id="PTHR34824">
    <property type="entry name" value="HEAT-INDUCIBLE TRANSCRIPTION REPRESSOR HRCA"/>
    <property type="match status" value="1"/>
</dbReference>
<keyword evidence="4 6" id="KW-0804">Transcription</keyword>
<proteinExistence type="inferred from homology"/>
<dbReference type="InterPro" id="IPR021153">
    <property type="entry name" value="HrcA_C"/>
</dbReference>
<dbReference type="PANTHER" id="PTHR34824:SF1">
    <property type="entry name" value="HEAT-INDUCIBLE TRANSCRIPTION REPRESSOR HRCA"/>
    <property type="match status" value="1"/>
</dbReference>
<dbReference type="InterPro" id="IPR002571">
    <property type="entry name" value="HrcA"/>
</dbReference>
<dbReference type="FunFam" id="1.10.10.10:FF:000049">
    <property type="entry name" value="Heat-inducible transcription repressor HrcA"/>
    <property type="match status" value="1"/>
</dbReference>
<evidence type="ECO:0000256" key="3">
    <source>
        <dbReference type="ARBA" id="ARBA00023016"/>
    </source>
</evidence>
<comment type="function">
    <text evidence="5 6">Negative regulator of class I heat shock genes (grpE-dnaK-dnaJ and groELS operons). Prevents heat-shock induction of these operons.</text>
</comment>
<name>A0A1Y3PPN5_9BACI</name>
<dbReference type="AlphaFoldDB" id="A0A1Y3PPN5"/>
<dbReference type="InterPro" id="IPR036388">
    <property type="entry name" value="WH-like_DNA-bd_sf"/>
</dbReference>
<dbReference type="SUPFAM" id="SSF46785">
    <property type="entry name" value="Winged helix' DNA-binding domain"/>
    <property type="match status" value="1"/>
</dbReference>
<accession>A0A1Y3PPN5</accession>
<sequence>MLTERQQRILQIVVEHYISEAEPVGSRVVSKRGNMPYSPATIRNEMADLEEMGFLEQPHTSAGRIPSEKGYRYYVDRLIQPMSISIEQIWELKRLLTEKMIHTEQAIQQTAEILSNLTNYTAFILGPEVYEASLKYLQLVPITDQTAVVIIVTNTGHVENHKVTIPDGIPLNEVEKLVNILNVKLKNVPLYQLRTRLRQEIAEEIKRHLSEYEAWMKFLESLLAVRKSEERVYMSGAAKILSHPEFQDVNKVRSLFEWLEDQQELASILEERQEGIQVHIGQENKVEAINHCSLVTFTHLVDGRLVGTIGVLGPTRMHYNKVIGLLNSLSSDLTSLFTRWYQIGS</sequence>
<dbReference type="InterPro" id="IPR029016">
    <property type="entry name" value="GAF-like_dom_sf"/>
</dbReference>
<evidence type="ECO:0000256" key="5">
    <source>
        <dbReference type="ARBA" id="ARBA00055319"/>
    </source>
</evidence>
<evidence type="ECO:0000256" key="1">
    <source>
        <dbReference type="ARBA" id="ARBA00022491"/>
    </source>
</evidence>
<dbReference type="EMBL" id="LZRT01000045">
    <property type="protein sequence ID" value="OUM89321.1"/>
    <property type="molecule type" value="Genomic_DNA"/>
</dbReference>
<protein>
    <recommendedName>
        <fullName evidence="6">Heat-inducible transcription repressor HrcA</fullName>
    </recommendedName>
</protein>
<dbReference type="Gene3D" id="3.30.390.60">
    <property type="entry name" value="Heat-inducible transcription repressor hrca homolog, domain 3"/>
    <property type="match status" value="1"/>
</dbReference>
<dbReference type="SUPFAM" id="SSF55781">
    <property type="entry name" value="GAF domain-like"/>
    <property type="match status" value="1"/>
</dbReference>
<evidence type="ECO:0000259" key="7">
    <source>
        <dbReference type="Pfam" id="PF01628"/>
    </source>
</evidence>
<dbReference type="GO" id="GO:0003677">
    <property type="term" value="F:DNA binding"/>
    <property type="evidence" value="ECO:0007669"/>
    <property type="project" value="InterPro"/>
</dbReference>
<evidence type="ECO:0000256" key="2">
    <source>
        <dbReference type="ARBA" id="ARBA00023015"/>
    </source>
</evidence>
<dbReference type="HAMAP" id="MF_00081">
    <property type="entry name" value="HrcA"/>
    <property type="match status" value="1"/>
</dbReference>
<gene>
    <name evidence="6" type="primary">hrcA</name>
    <name evidence="8" type="ORF">BAA01_03625</name>
</gene>
<dbReference type="InterPro" id="IPR036390">
    <property type="entry name" value="WH_DNA-bd_sf"/>
</dbReference>
<feature type="domain" description="Heat-inducible transcription repressor HrcA C-terminal" evidence="7">
    <location>
        <begin position="104"/>
        <end position="323"/>
    </location>
</feature>
<organism evidence="8 9">
    <name type="scientific">Bacillus thermozeamaize</name>
    <dbReference type="NCBI Taxonomy" id="230954"/>
    <lineage>
        <taxon>Bacteria</taxon>
        <taxon>Bacillati</taxon>
        <taxon>Bacillota</taxon>
        <taxon>Bacilli</taxon>
        <taxon>Bacillales</taxon>
        <taxon>Bacillaceae</taxon>
        <taxon>Bacillus</taxon>
    </lineage>
</organism>
<dbReference type="Pfam" id="PF01628">
    <property type="entry name" value="HrcA"/>
    <property type="match status" value="1"/>
</dbReference>
<evidence type="ECO:0000313" key="8">
    <source>
        <dbReference type="EMBL" id="OUM89321.1"/>
    </source>
</evidence>
<keyword evidence="1 6" id="KW-0678">Repressor</keyword>
<dbReference type="Gene3D" id="3.30.450.40">
    <property type="match status" value="1"/>
</dbReference>
<dbReference type="InterPro" id="IPR023120">
    <property type="entry name" value="WHTH_transcript_rep_HrcA_IDD"/>
</dbReference>